<evidence type="ECO:0000256" key="1">
    <source>
        <dbReference type="SAM" id="MobiDB-lite"/>
    </source>
</evidence>
<evidence type="ECO:0000313" key="2">
    <source>
        <dbReference type="EMBL" id="PYI50026.1"/>
    </source>
</evidence>
<organism evidence="2 3">
    <name type="scientific">Paenibacillus flagellatus</name>
    <dbReference type="NCBI Taxonomy" id="2211139"/>
    <lineage>
        <taxon>Bacteria</taxon>
        <taxon>Bacillati</taxon>
        <taxon>Bacillota</taxon>
        <taxon>Bacilli</taxon>
        <taxon>Bacillales</taxon>
        <taxon>Paenibacillaceae</taxon>
        <taxon>Paenibacillus</taxon>
    </lineage>
</organism>
<accession>A0A2V5KNQ7</accession>
<name>A0A2V5KNQ7_9BACL</name>
<gene>
    <name evidence="2" type="ORF">DLM86_31070</name>
</gene>
<feature type="compositionally biased region" description="Basic and acidic residues" evidence="1">
    <location>
        <begin position="57"/>
        <end position="67"/>
    </location>
</feature>
<dbReference type="RefSeq" id="WP_110844046.1">
    <property type="nucleotide sequence ID" value="NZ_QJVJ01000024.1"/>
</dbReference>
<feature type="region of interest" description="Disordered" evidence="1">
    <location>
        <begin position="1"/>
        <end position="67"/>
    </location>
</feature>
<dbReference type="EMBL" id="QJVJ01000024">
    <property type="protein sequence ID" value="PYI50026.1"/>
    <property type="molecule type" value="Genomic_DNA"/>
</dbReference>
<proteinExistence type="predicted"/>
<feature type="compositionally biased region" description="Polar residues" evidence="1">
    <location>
        <begin position="34"/>
        <end position="49"/>
    </location>
</feature>
<evidence type="ECO:0000313" key="3">
    <source>
        <dbReference type="Proteomes" id="UP000247476"/>
    </source>
</evidence>
<reference evidence="2 3" key="1">
    <citation type="submission" date="2018-05" db="EMBL/GenBank/DDBJ databases">
        <title>Paenibacillus flagellatus sp. nov., isolated from selenium mineral soil.</title>
        <authorList>
            <person name="Dai X."/>
        </authorList>
    </citation>
    <scope>NUCLEOTIDE SEQUENCE [LARGE SCALE GENOMIC DNA]</scope>
    <source>
        <strain evidence="2 3">DXL2</strain>
    </source>
</reference>
<protein>
    <submittedName>
        <fullName evidence="2">Uncharacterized protein</fullName>
    </submittedName>
</protein>
<dbReference type="Proteomes" id="UP000247476">
    <property type="component" value="Unassembled WGS sequence"/>
</dbReference>
<keyword evidence="3" id="KW-1185">Reference proteome</keyword>
<feature type="compositionally biased region" description="Basic and acidic residues" evidence="1">
    <location>
        <begin position="15"/>
        <end position="25"/>
    </location>
</feature>
<comment type="caution">
    <text evidence="2">The sequence shown here is derived from an EMBL/GenBank/DDBJ whole genome shotgun (WGS) entry which is preliminary data.</text>
</comment>
<sequence>MTEPTAGASSSDSVIEEKKLGEKASWELPEDDTATSGADSVPTNYNRNLESYIKPTFEVEKSPGRLG</sequence>
<dbReference type="AlphaFoldDB" id="A0A2V5KNQ7"/>